<keyword evidence="3" id="KW-1185">Reference proteome</keyword>
<reference evidence="2 3" key="1">
    <citation type="submission" date="2022-10" db="EMBL/GenBank/DDBJ databases">
        <title>Draft genome sequence of Streptomyces sp. YSPA8.</title>
        <authorList>
            <person name="Moriuchi R."/>
            <person name="Dohra H."/>
            <person name="Yamamura H."/>
            <person name="Kodani S."/>
        </authorList>
    </citation>
    <scope>NUCLEOTIDE SEQUENCE [LARGE SCALE GENOMIC DNA]</scope>
    <source>
        <strain evidence="2 3">YSPA8</strain>
    </source>
</reference>
<gene>
    <name evidence="2" type="ORF">SYYSPA8_19575</name>
</gene>
<dbReference type="Proteomes" id="UP001291653">
    <property type="component" value="Unassembled WGS sequence"/>
</dbReference>
<name>A0ABQ5P1Y6_9ACTN</name>
<evidence type="ECO:0000313" key="3">
    <source>
        <dbReference type="Proteomes" id="UP001291653"/>
    </source>
</evidence>
<protein>
    <recommendedName>
        <fullName evidence="1">DUF8083 domain-containing protein</fullName>
    </recommendedName>
</protein>
<dbReference type="InterPro" id="IPR058396">
    <property type="entry name" value="DUF8083"/>
</dbReference>
<proteinExistence type="predicted"/>
<feature type="domain" description="DUF8083" evidence="1">
    <location>
        <begin position="11"/>
        <end position="304"/>
    </location>
</feature>
<evidence type="ECO:0000259" key="1">
    <source>
        <dbReference type="Pfam" id="PF26312"/>
    </source>
</evidence>
<dbReference type="EMBL" id="BSBI01000008">
    <property type="protein sequence ID" value="GLF96534.1"/>
    <property type="molecule type" value="Genomic_DNA"/>
</dbReference>
<organism evidence="2 3">
    <name type="scientific">Streptomyces yaizuensis</name>
    <dbReference type="NCBI Taxonomy" id="2989713"/>
    <lineage>
        <taxon>Bacteria</taxon>
        <taxon>Bacillati</taxon>
        <taxon>Actinomycetota</taxon>
        <taxon>Actinomycetes</taxon>
        <taxon>Kitasatosporales</taxon>
        <taxon>Streptomycetaceae</taxon>
        <taxon>Streptomyces</taxon>
    </lineage>
</organism>
<evidence type="ECO:0000313" key="2">
    <source>
        <dbReference type="EMBL" id="GLF96534.1"/>
    </source>
</evidence>
<dbReference type="Pfam" id="PF26312">
    <property type="entry name" value="DUF8083"/>
    <property type="match status" value="1"/>
</dbReference>
<accession>A0ABQ5P1Y6</accession>
<dbReference type="RefSeq" id="WP_323448569.1">
    <property type="nucleotide sequence ID" value="NZ_BSBI01000008.1"/>
</dbReference>
<comment type="caution">
    <text evidence="2">The sequence shown here is derived from an EMBL/GenBank/DDBJ whole genome shotgun (WGS) entry which is preliminary data.</text>
</comment>
<sequence>MPAVSSVLVPYAAYLRVYEPLAAFPPPERERWARYAEGGRALTAQDELRRSLADLLPTPPVPVPVHESADAFVTEADGEVRICPWGTRLRGWLALEELTGRLPAALLDAALPPVVRRQVAADWERWRERHPDARPWIRSALWRVPVRWFVLFDDGEREYEPPGDGAAVLRYRTPMAQARRRVARTLRVLRDAQGPRSAMGATGAADAKNPVDPVDPVDSVRGAARLGEGLLVVGKWLEEFHPRSLVELDYGGLVHALPADRLAGDHSAADVAAGVAALRSGDREAAAESYARLVARWRAVRDRQFAN</sequence>